<comment type="caution">
    <text evidence="1">The sequence shown here is derived from an EMBL/GenBank/DDBJ whole genome shotgun (WGS) entry which is preliminary data.</text>
</comment>
<dbReference type="EMBL" id="JACVVK020000135">
    <property type="protein sequence ID" value="KAK7489647.1"/>
    <property type="molecule type" value="Genomic_DNA"/>
</dbReference>
<reference evidence="1 2" key="1">
    <citation type="journal article" date="2023" name="Sci. Data">
        <title>Genome assembly of the Korean intertidal mud-creeper Batillaria attramentaria.</title>
        <authorList>
            <person name="Patra A.K."/>
            <person name="Ho P.T."/>
            <person name="Jun S."/>
            <person name="Lee S.J."/>
            <person name="Kim Y."/>
            <person name="Won Y.J."/>
        </authorList>
    </citation>
    <scope>NUCLEOTIDE SEQUENCE [LARGE SCALE GENOMIC DNA]</scope>
    <source>
        <strain evidence="1">Wonlab-2016</strain>
    </source>
</reference>
<protein>
    <submittedName>
        <fullName evidence="1">Uncharacterized protein</fullName>
    </submittedName>
</protein>
<evidence type="ECO:0000313" key="2">
    <source>
        <dbReference type="Proteomes" id="UP001519460"/>
    </source>
</evidence>
<dbReference type="AlphaFoldDB" id="A0ABD0KQV6"/>
<organism evidence="1 2">
    <name type="scientific">Batillaria attramentaria</name>
    <dbReference type="NCBI Taxonomy" id="370345"/>
    <lineage>
        <taxon>Eukaryota</taxon>
        <taxon>Metazoa</taxon>
        <taxon>Spiralia</taxon>
        <taxon>Lophotrochozoa</taxon>
        <taxon>Mollusca</taxon>
        <taxon>Gastropoda</taxon>
        <taxon>Caenogastropoda</taxon>
        <taxon>Sorbeoconcha</taxon>
        <taxon>Cerithioidea</taxon>
        <taxon>Batillariidae</taxon>
        <taxon>Batillaria</taxon>
    </lineage>
</organism>
<keyword evidence="2" id="KW-1185">Reference proteome</keyword>
<sequence length="91" mass="10067">MRSLILRQSSTVNGSCGEERELNGRILFFRLKEVRHYSMTRDCLTHSRVGIGAVRARSGVGGIGADTSVSMIETVTVCEVKGNTFFLLRQC</sequence>
<name>A0ABD0KQV6_9CAEN</name>
<evidence type="ECO:0000313" key="1">
    <source>
        <dbReference type="EMBL" id="KAK7489647.1"/>
    </source>
</evidence>
<gene>
    <name evidence="1" type="ORF">BaRGS_00019042</name>
</gene>
<accession>A0ABD0KQV6</accession>
<dbReference type="Proteomes" id="UP001519460">
    <property type="component" value="Unassembled WGS sequence"/>
</dbReference>
<proteinExistence type="predicted"/>